<evidence type="ECO:0000313" key="2">
    <source>
        <dbReference type="Proteomes" id="UP000541185"/>
    </source>
</evidence>
<dbReference type="SMART" id="SM00855">
    <property type="entry name" value="PGAM"/>
    <property type="match status" value="1"/>
</dbReference>
<dbReference type="SUPFAM" id="SSF53254">
    <property type="entry name" value="Phosphoglycerate mutase-like"/>
    <property type="match status" value="1"/>
</dbReference>
<name>A0A848H3D7_9BURK</name>
<dbReference type="InterPro" id="IPR029033">
    <property type="entry name" value="His_PPase_superfam"/>
</dbReference>
<dbReference type="Proteomes" id="UP000541185">
    <property type="component" value="Unassembled WGS sequence"/>
</dbReference>
<protein>
    <submittedName>
        <fullName evidence="1">Phosphoglycerate kinase</fullName>
    </submittedName>
</protein>
<dbReference type="AlphaFoldDB" id="A0A848H3D7"/>
<gene>
    <name evidence="1" type="ORF">HHL11_16295</name>
</gene>
<dbReference type="GO" id="GO:0016301">
    <property type="term" value="F:kinase activity"/>
    <property type="evidence" value="ECO:0007669"/>
    <property type="project" value="UniProtKB-KW"/>
</dbReference>
<keyword evidence="2" id="KW-1185">Reference proteome</keyword>
<proteinExistence type="predicted"/>
<evidence type="ECO:0000313" key="1">
    <source>
        <dbReference type="EMBL" id="NML45315.1"/>
    </source>
</evidence>
<accession>A0A848H3D7</accession>
<dbReference type="EMBL" id="JABBFX010000001">
    <property type="protein sequence ID" value="NML45315.1"/>
    <property type="molecule type" value="Genomic_DNA"/>
</dbReference>
<dbReference type="Gene3D" id="3.40.50.1240">
    <property type="entry name" value="Phosphoglycerate mutase-like"/>
    <property type="match status" value="1"/>
</dbReference>
<dbReference type="RefSeq" id="WP_169419393.1">
    <property type="nucleotide sequence ID" value="NZ_JABBFX010000001.1"/>
</dbReference>
<reference evidence="1 2" key="1">
    <citation type="submission" date="2020-04" db="EMBL/GenBank/DDBJ databases">
        <title>Ramlibacter sp. G-1-2-2 isolated from soil.</title>
        <authorList>
            <person name="Dahal R.H."/>
        </authorList>
    </citation>
    <scope>NUCLEOTIDE SEQUENCE [LARGE SCALE GENOMIC DNA]</scope>
    <source>
        <strain evidence="1 2">G-1-2-2</strain>
    </source>
</reference>
<keyword evidence="1" id="KW-0808">Transferase</keyword>
<dbReference type="InterPro" id="IPR013078">
    <property type="entry name" value="His_Pase_superF_clade-1"/>
</dbReference>
<organism evidence="1 2">
    <name type="scientific">Ramlibacter agri</name>
    <dbReference type="NCBI Taxonomy" id="2728837"/>
    <lineage>
        <taxon>Bacteria</taxon>
        <taxon>Pseudomonadati</taxon>
        <taxon>Pseudomonadota</taxon>
        <taxon>Betaproteobacteria</taxon>
        <taxon>Burkholderiales</taxon>
        <taxon>Comamonadaceae</taxon>
        <taxon>Ramlibacter</taxon>
    </lineage>
</organism>
<keyword evidence="1" id="KW-0418">Kinase</keyword>
<dbReference type="Pfam" id="PF00300">
    <property type="entry name" value="His_Phos_1"/>
    <property type="match status" value="1"/>
</dbReference>
<sequence length="180" mass="19426">MKLWLVRHARPLLAPGLCYGVTDVDADADATAFAASVLAAQLPPHVAVACSPLRRCLQLAEALQALRPGLEFRVESRLAEMDFGLFEGERWDAIARAEYARWEADFAGYRFGGRESVGEFMARVGAALADARGGGDVLWITHAGVARAVRLLATGVTAPLQAADWPREGLAFGELQCFPM</sequence>
<comment type="caution">
    <text evidence="1">The sequence shown here is derived from an EMBL/GenBank/DDBJ whole genome shotgun (WGS) entry which is preliminary data.</text>
</comment>